<comment type="subcellular location">
    <subcellularLocation>
        <location evidence="1">Cell membrane</location>
    </subcellularLocation>
</comment>
<sequence>MDDDAAQTFAENTNEEIEYIFGNDYSMNVDGYALASAIESYHSAAADIGSITAIGEAEGRIDDDQIIVYVQVEGEKKDAEAEVIFSNDMFMVLESSALNPMSSMGELMMGATLNTLVGMGTVFCVLILICLIISCFGVFAKMQTGKKNQDEKEEKKPAVESPAQQTAVLEATAPQTDDLELIAVIAAAIAASEGKTSTDGFVVRSIRKVRRSRY</sequence>
<dbReference type="Proteomes" id="UP000824265">
    <property type="component" value="Unassembled WGS sequence"/>
</dbReference>
<comment type="caution">
    <text evidence="8">The sequence shown here is derived from an EMBL/GenBank/DDBJ whole genome shotgun (WGS) entry which is preliminary data.</text>
</comment>
<evidence type="ECO:0000256" key="1">
    <source>
        <dbReference type="ARBA" id="ARBA00004236"/>
    </source>
</evidence>
<evidence type="ECO:0000256" key="3">
    <source>
        <dbReference type="ARBA" id="ARBA00022692"/>
    </source>
</evidence>
<dbReference type="AlphaFoldDB" id="A0A9D1UC13"/>
<dbReference type="InterPro" id="IPR005899">
    <property type="entry name" value="Na_pump_deCOase"/>
</dbReference>
<keyword evidence="5 7" id="KW-0472">Membrane</keyword>
<keyword evidence="2" id="KW-1003">Cell membrane</keyword>
<dbReference type="EMBL" id="DXGH01000069">
    <property type="protein sequence ID" value="HIW82272.1"/>
    <property type="molecule type" value="Genomic_DNA"/>
</dbReference>
<gene>
    <name evidence="8" type="ORF">H9742_12280</name>
</gene>
<evidence type="ECO:0000256" key="6">
    <source>
        <dbReference type="SAM" id="MobiDB-lite"/>
    </source>
</evidence>
<dbReference type="GO" id="GO:0036376">
    <property type="term" value="P:sodium ion export across plasma membrane"/>
    <property type="evidence" value="ECO:0007669"/>
    <property type="project" value="InterPro"/>
</dbReference>
<feature type="region of interest" description="Disordered" evidence="6">
    <location>
        <begin position="147"/>
        <end position="166"/>
    </location>
</feature>
<proteinExistence type="predicted"/>
<dbReference type="GO" id="GO:0005886">
    <property type="term" value="C:plasma membrane"/>
    <property type="evidence" value="ECO:0007669"/>
    <property type="project" value="UniProtKB-SubCell"/>
</dbReference>
<keyword evidence="4 7" id="KW-1133">Transmembrane helix</keyword>
<evidence type="ECO:0000256" key="5">
    <source>
        <dbReference type="ARBA" id="ARBA00023136"/>
    </source>
</evidence>
<dbReference type="Pfam" id="PF04277">
    <property type="entry name" value="OAD_gamma"/>
    <property type="match status" value="1"/>
</dbReference>
<keyword evidence="3 7" id="KW-0812">Transmembrane</keyword>
<evidence type="ECO:0000256" key="2">
    <source>
        <dbReference type="ARBA" id="ARBA00022475"/>
    </source>
</evidence>
<evidence type="ECO:0000256" key="7">
    <source>
        <dbReference type="SAM" id="Phobius"/>
    </source>
</evidence>
<feature type="compositionally biased region" description="Basic and acidic residues" evidence="6">
    <location>
        <begin position="147"/>
        <end position="158"/>
    </location>
</feature>
<evidence type="ECO:0000313" key="8">
    <source>
        <dbReference type="EMBL" id="HIW82272.1"/>
    </source>
</evidence>
<reference evidence="8" key="1">
    <citation type="journal article" date="2021" name="PeerJ">
        <title>Extensive microbial diversity within the chicken gut microbiome revealed by metagenomics and culture.</title>
        <authorList>
            <person name="Gilroy R."/>
            <person name="Ravi A."/>
            <person name="Getino M."/>
            <person name="Pursley I."/>
            <person name="Horton D.L."/>
            <person name="Alikhan N.F."/>
            <person name="Baker D."/>
            <person name="Gharbi K."/>
            <person name="Hall N."/>
            <person name="Watson M."/>
            <person name="Adriaenssens E.M."/>
            <person name="Foster-Nyarko E."/>
            <person name="Jarju S."/>
            <person name="Secka A."/>
            <person name="Antonio M."/>
            <person name="Oren A."/>
            <person name="Chaudhuri R.R."/>
            <person name="La Ragione R."/>
            <person name="Hildebrand F."/>
            <person name="Pallen M.J."/>
        </authorList>
    </citation>
    <scope>NUCLEOTIDE SEQUENCE</scope>
    <source>
        <strain evidence="8">CHK195-6426</strain>
    </source>
</reference>
<feature type="transmembrane region" description="Helical" evidence="7">
    <location>
        <begin position="116"/>
        <end position="139"/>
    </location>
</feature>
<organism evidence="8 9">
    <name type="scientific">Candidatus Acetatifactor stercoripullorum</name>
    <dbReference type="NCBI Taxonomy" id="2838414"/>
    <lineage>
        <taxon>Bacteria</taxon>
        <taxon>Bacillati</taxon>
        <taxon>Bacillota</taxon>
        <taxon>Clostridia</taxon>
        <taxon>Lachnospirales</taxon>
        <taxon>Lachnospiraceae</taxon>
        <taxon>Acetatifactor</taxon>
    </lineage>
</organism>
<dbReference type="NCBIfam" id="TIGR01195">
    <property type="entry name" value="oadG_fam"/>
    <property type="match status" value="1"/>
</dbReference>
<reference evidence="8" key="2">
    <citation type="submission" date="2021-04" db="EMBL/GenBank/DDBJ databases">
        <authorList>
            <person name="Gilroy R."/>
        </authorList>
    </citation>
    <scope>NUCLEOTIDE SEQUENCE</scope>
    <source>
        <strain evidence="8">CHK195-6426</strain>
    </source>
</reference>
<evidence type="ECO:0000256" key="4">
    <source>
        <dbReference type="ARBA" id="ARBA00022989"/>
    </source>
</evidence>
<protein>
    <submittedName>
        <fullName evidence="8">OadG family protein</fullName>
    </submittedName>
</protein>
<dbReference type="GO" id="GO:0015081">
    <property type="term" value="F:sodium ion transmembrane transporter activity"/>
    <property type="evidence" value="ECO:0007669"/>
    <property type="project" value="InterPro"/>
</dbReference>
<accession>A0A9D1UC13</accession>
<name>A0A9D1UC13_9FIRM</name>
<evidence type="ECO:0000313" key="9">
    <source>
        <dbReference type="Proteomes" id="UP000824265"/>
    </source>
</evidence>